<name>A0ABR4PVF3_9HELO</name>
<keyword evidence="4 5" id="KW-0472">Membrane</keyword>
<dbReference type="Proteomes" id="UP001629113">
    <property type="component" value="Unassembled WGS sequence"/>
</dbReference>
<evidence type="ECO:0000256" key="1">
    <source>
        <dbReference type="ARBA" id="ARBA00004141"/>
    </source>
</evidence>
<evidence type="ECO:0000256" key="5">
    <source>
        <dbReference type="RuleBase" id="RU362022"/>
    </source>
</evidence>
<comment type="caution">
    <text evidence="6">The sequence shown here is derived from an EMBL/GenBank/DDBJ whole genome shotgun (WGS) entry which is preliminary data.</text>
</comment>
<comment type="caution">
    <text evidence="5">Lacks conserved residue(s) required for the propagation of feature annotation.</text>
</comment>
<dbReference type="EC" id="2.1.1.100" evidence="5"/>
<protein>
    <recommendedName>
        <fullName evidence="5">Protein-S-isoprenylcysteine O-methyltransferase</fullName>
        <ecNumber evidence="5">2.1.1.100</ecNumber>
    </recommendedName>
</protein>
<evidence type="ECO:0000256" key="4">
    <source>
        <dbReference type="ARBA" id="ARBA00023136"/>
    </source>
</evidence>
<comment type="catalytic activity">
    <reaction evidence="5">
        <text>[protein]-C-terminal S-[(2E,6E)-farnesyl]-L-cysteine + S-adenosyl-L-methionine = [protein]-C-terminal S-[(2E,6E)-farnesyl]-L-cysteine methyl ester + S-adenosyl-L-homocysteine</text>
        <dbReference type="Rhea" id="RHEA:21672"/>
        <dbReference type="Rhea" id="RHEA-COMP:12125"/>
        <dbReference type="Rhea" id="RHEA-COMP:12126"/>
        <dbReference type="ChEBI" id="CHEBI:57856"/>
        <dbReference type="ChEBI" id="CHEBI:59789"/>
        <dbReference type="ChEBI" id="CHEBI:90510"/>
        <dbReference type="ChEBI" id="CHEBI:90511"/>
        <dbReference type="EC" id="2.1.1.100"/>
    </reaction>
</comment>
<comment type="similarity">
    <text evidence="5">Belongs to the class VI-like SAM-binding methyltransferase superfamily. Isoprenylcysteine carboxyl methyltransferase family.</text>
</comment>
<reference evidence="6 7" key="1">
    <citation type="submission" date="2024-06" db="EMBL/GenBank/DDBJ databases">
        <title>Complete genome of Phlyctema vagabunda strain 19-DSS-EL-015.</title>
        <authorList>
            <person name="Fiorenzani C."/>
        </authorList>
    </citation>
    <scope>NUCLEOTIDE SEQUENCE [LARGE SCALE GENOMIC DNA]</scope>
    <source>
        <strain evidence="6 7">19-DSS-EL-015</strain>
    </source>
</reference>
<sequence length="239" mass="26174">MPLAISSLQASLAGTMLMSTIGTYIALSPPNPSSASEPSTGDSLRWLKLTDRFTTKIAMAPLGLLALHHSALICLYPKIPSSIIRHGTENGLNPNLITWSAATSIPLALTLCAGIPLRLVSYASLGKNFTFALMEPDRLTTTGIYRYIQHPSYTGVLVLLICNAALLLRLDGALSCWVPPRLYQAFRFAYLALAPAGLSLLFWGVSTRVREEERMLQAKFGAEWASWHSKTARFIPWLL</sequence>
<dbReference type="GO" id="GO:0032259">
    <property type="term" value="P:methylation"/>
    <property type="evidence" value="ECO:0007669"/>
    <property type="project" value="UniProtKB-KW"/>
</dbReference>
<dbReference type="InterPro" id="IPR007269">
    <property type="entry name" value="ICMT_MeTrfase"/>
</dbReference>
<dbReference type="PANTHER" id="PTHR12714:SF9">
    <property type="entry name" value="PROTEIN-S-ISOPRENYLCYSTEINE O-METHYLTRANSFERASE"/>
    <property type="match status" value="1"/>
</dbReference>
<evidence type="ECO:0000256" key="2">
    <source>
        <dbReference type="ARBA" id="ARBA00022692"/>
    </source>
</evidence>
<dbReference type="EMBL" id="JBFCZG010000001">
    <property type="protein sequence ID" value="KAL3427254.1"/>
    <property type="molecule type" value="Genomic_DNA"/>
</dbReference>
<dbReference type="Pfam" id="PF04140">
    <property type="entry name" value="ICMT"/>
    <property type="match status" value="1"/>
</dbReference>
<gene>
    <name evidence="6" type="ORF">PVAG01_00763</name>
</gene>
<dbReference type="GO" id="GO:0008168">
    <property type="term" value="F:methyltransferase activity"/>
    <property type="evidence" value="ECO:0007669"/>
    <property type="project" value="UniProtKB-KW"/>
</dbReference>
<keyword evidence="5 6" id="KW-0489">Methyltransferase</keyword>
<proteinExistence type="inferred from homology"/>
<organism evidence="6 7">
    <name type="scientific">Phlyctema vagabunda</name>
    <dbReference type="NCBI Taxonomy" id="108571"/>
    <lineage>
        <taxon>Eukaryota</taxon>
        <taxon>Fungi</taxon>
        <taxon>Dikarya</taxon>
        <taxon>Ascomycota</taxon>
        <taxon>Pezizomycotina</taxon>
        <taxon>Leotiomycetes</taxon>
        <taxon>Helotiales</taxon>
        <taxon>Dermateaceae</taxon>
        <taxon>Phlyctema</taxon>
    </lineage>
</organism>
<keyword evidence="5" id="KW-0949">S-adenosyl-L-methionine</keyword>
<dbReference type="PANTHER" id="PTHR12714">
    <property type="entry name" value="PROTEIN-S ISOPRENYLCYSTEINE O-METHYLTRANSFERASE"/>
    <property type="match status" value="1"/>
</dbReference>
<evidence type="ECO:0000313" key="7">
    <source>
        <dbReference type="Proteomes" id="UP001629113"/>
    </source>
</evidence>
<keyword evidence="2 5" id="KW-0812">Transmembrane</keyword>
<evidence type="ECO:0000313" key="6">
    <source>
        <dbReference type="EMBL" id="KAL3427254.1"/>
    </source>
</evidence>
<comment type="subcellular location">
    <subcellularLocation>
        <location evidence="5">Endoplasmic reticulum membrane</location>
        <topology evidence="5">Multi-pass membrane protein</topology>
    </subcellularLocation>
    <subcellularLocation>
        <location evidence="1">Membrane</location>
        <topology evidence="1">Multi-pass membrane protein</topology>
    </subcellularLocation>
</comment>
<dbReference type="Gene3D" id="1.20.120.1630">
    <property type="match status" value="1"/>
</dbReference>
<feature type="transmembrane region" description="Helical" evidence="5">
    <location>
        <begin position="59"/>
        <end position="76"/>
    </location>
</feature>
<keyword evidence="5" id="KW-0256">Endoplasmic reticulum</keyword>
<evidence type="ECO:0000256" key="3">
    <source>
        <dbReference type="ARBA" id="ARBA00022989"/>
    </source>
</evidence>
<feature type="transmembrane region" description="Helical" evidence="5">
    <location>
        <begin position="153"/>
        <end position="170"/>
    </location>
</feature>
<accession>A0ABR4PVF3</accession>
<keyword evidence="7" id="KW-1185">Reference proteome</keyword>
<keyword evidence="5 6" id="KW-0808">Transferase</keyword>
<feature type="transmembrane region" description="Helical" evidence="5">
    <location>
        <begin position="182"/>
        <end position="205"/>
    </location>
</feature>
<keyword evidence="3 5" id="KW-1133">Transmembrane helix</keyword>